<reference evidence="1 2" key="1">
    <citation type="submission" date="2020-04" db="EMBL/GenBank/DDBJ databases">
        <authorList>
            <person name="Yin C."/>
        </authorList>
    </citation>
    <scope>NUCLEOTIDE SEQUENCE [LARGE SCALE GENOMIC DNA]</scope>
    <source>
        <strain evidence="1 2">Ak56</strain>
    </source>
</reference>
<dbReference type="EMBL" id="JABAHZ010000001">
    <property type="protein sequence ID" value="NLR78049.1"/>
    <property type="molecule type" value="Genomic_DNA"/>
</dbReference>
<protein>
    <submittedName>
        <fullName evidence="1">Uncharacterized protein</fullName>
    </submittedName>
</protein>
<dbReference type="AlphaFoldDB" id="A0A847SLM7"/>
<evidence type="ECO:0000313" key="2">
    <source>
        <dbReference type="Proteomes" id="UP000552864"/>
    </source>
</evidence>
<accession>A0A847SLM7</accession>
<comment type="caution">
    <text evidence="1">The sequence shown here is derived from an EMBL/GenBank/DDBJ whole genome shotgun (WGS) entry which is preliminary data.</text>
</comment>
<organism evidence="1 2">
    <name type="scientific">Chitinophaga eiseniae</name>
    <dbReference type="NCBI Taxonomy" id="634771"/>
    <lineage>
        <taxon>Bacteria</taxon>
        <taxon>Pseudomonadati</taxon>
        <taxon>Bacteroidota</taxon>
        <taxon>Chitinophagia</taxon>
        <taxon>Chitinophagales</taxon>
        <taxon>Chitinophagaceae</taxon>
        <taxon>Chitinophaga</taxon>
    </lineage>
</organism>
<dbReference type="Proteomes" id="UP000552864">
    <property type="component" value="Unassembled WGS sequence"/>
</dbReference>
<keyword evidence="2" id="KW-1185">Reference proteome</keyword>
<sequence length="130" mass="15312">MDQLTMRSTLLELTKEPYTPKKFVEWLKFYESIPDSALPVTRRSTAENIAGCSSFHKMMHYLHYILLDEEIQITDELYIKKCADMFARAYAASETFFYAYLKQVNAEYHNRERSPDNIGLIELQTLIENL</sequence>
<gene>
    <name evidence="1" type="ORF">HGH91_05400</name>
</gene>
<evidence type="ECO:0000313" key="1">
    <source>
        <dbReference type="EMBL" id="NLR78049.1"/>
    </source>
</evidence>
<proteinExistence type="predicted"/>
<name>A0A847SLM7_9BACT</name>
<dbReference type="RefSeq" id="WP_168737403.1">
    <property type="nucleotide sequence ID" value="NZ_JABAHZ010000001.1"/>
</dbReference>